<organism evidence="2 3">
    <name type="scientific">Glycine soja</name>
    <name type="common">Wild soybean</name>
    <dbReference type="NCBI Taxonomy" id="3848"/>
    <lineage>
        <taxon>Eukaryota</taxon>
        <taxon>Viridiplantae</taxon>
        <taxon>Streptophyta</taxon>
        <taxon>Embryophyta</taxon>
        <taxon>Tracheophyta</taxon>
        <taxon>Spermatophyta</taxon>
        <taxon>Magnoliopsida</taxon>
        <taxon>eudicotyledons</taxon>
        <taxon>Gunneridae</taxon>
        <taxon>Pentapetalae</taxon>
        <taxon>rosids</taxon>
        <taxon>fabids</taxon>
        <taxon>Fabales</taxon>
        <taxon>Fabaceae</taxon>
        <taxon>Papilionoideae</taxon>
        <taxon>50 kb inversion clade</taxon>
        <taxon>NPAAA clade</taxon>
        <taxon>indigoferoid/millettioid clade</taxon>
        <taxon>Phaseoleae</taxon>
        <taxon>Glycine</taxon>
        <taxon>Glycine subgen. Soja</taxon>
    </lineage>
</organism>
<evidence type="ECO:0000313" key="3">
    <source>
        <dbReference type="Proteomes" id="UP000289340"/>
    </source>
</evidence>
<feature type="region of interest" description="Disordered" evidence="1">
    <location>
        <begin position="200"/>
        <end position="315"/>
    </location>
</feature>
<reference evidence="2 3" key="1">
    <citation type="submission" date="2018-09" db="EMBL/GenBank/DDBJ databases">
        <title>A high-quality reference genome of wild soybean provides a powerful tool to mine soybean genomes.</title>
        <authorList>
            <person name="Xie M."/>
            <person name="Chung C.Y.L."/>
            <person name="Li M.-W."/>
            <person name="Wong F.-L."/>
            <person name="Chan T.-F."/>
            <person name="Lam H.-M."/>
        </authorList>
    </citation>
    <scope>NUCLEOTIDE SEQUENCE [LARGE SCALE GENOMIC DNA]</scope>
    <source>
        <strain evidence="3">cv. W05</strain>
        <tissue evidence="2">Hypocotyl of etiolated seedlings</tissue>
    </source>
</reference>
<evidence type="ECO:0000256" key="1">
    <source>
        <dbReference type="SAM" id="MobiDB-lite"/>
    </source>
</evidence>
<dbReference type="AlphaFoldDB" id="A0A445I272"/>
<protein>
    <submittedName>
        <fullName evidence="2">Uncharacterized protein</fullName>
    </submittedName>
</protein>
<keyword evidence="3" id="KW-1185">Reference proteome</keyword>
<name>A0A445I272_GLYSO</name>
<feature type="compositionally biased region" description="Low complexity" evidence="1">
    <location>
        <begin position="211"/>
        <end position="252"/>
    </location>
</feature>
<proteinExistence type="predicted"/>
<dbReference type="EMBL" id="QZWG01000011">
    <property type="protein sequence ID" value="RZB80188.1"/>
    <property type="molecule type" value="Genomic_DNA"/>
</dbReference>
<comment type="caution">
    <text evidence="2">The sequence shown here is derived from an EMBL/GenBank/DDBJ whole genome shotgun (WGS) entry which is preliminary data.</text>
</comment>
<evidence type="ECO:0000313" key="2">
    <source>
        <dbReference type="EMBL" id="RZB80188.1"/>
    </source>
</evidence>
<gene>
    <name evidence="2" type="ORF">D0Y65_030086</name>
</gene>
<feature type="compositionally biased region" description="Low complexity" evidence="1">
    <location>
        <begin position="260"/>
        <end position="315"/>
    </location>
</feature>
<accession>A0A445I272</accession>
<dbReference type="Proteomes" id="UP000289340">
    <property type="component" value="Chromosome 11"/>
</dbReference>
<sequence>MVVVPFVPLAFLDDGSSPPPSPSSPPQKSFAKVLSNACDIPLRQLLVPCLKGDALSVKIPEDEYKARLEGCKNNLHGRLSLSKGDTPLNYQYLHIKLEKVCKPMGKWRMVPLGKDLPLVDRVGAETPEVKDNPIVHQYFGIITSRWGYIVDDVSLCVDVNEGGLSLDGFTMVHSKSQRKKLHGNKKKMVVDSYPQKLGFLHHNLPSPSPPTKSFSLPHSSSTSPSSLTPISSATPTSTPSSSSDPSPLSLLPLPTPPFTANPAFTTSPPSPSLSSSLTPSATSQSTSPSPSLPTPGTSPTSSPSPPRWSTSSTWS</sequence>